<accession>A0AAJ7WFH0</accession>
<evidence type="ECO:0000313" key="4">
    <source>
        <dbReference type="RefSeq" id="XP_026674377.1"/>
    </source>
</evidence>
<dbReference type="GeneID" id="108630688"/>
<evidence type="ECO:0000256" key="1">
    <source>
        <dbReference type="SAM" id="Phobius"/>
    </source>
</evidence>
<dbReference type="AlphaFoldDB" id="A0AAJ7WFH0"/>
<dbReference type="GO" id="GO:0035336">
    <property type="term" value="P:long-chain fatty-acyl-CoA metabolic process"/>
    <property type="evidence" value="ECO:0007669"/>
    <property type="project" value="TreeGrafter"/>
</dbReference>
<evidence type="ECO:0000313" key="3">
    <source>
        <dbReference type="Proteomes" id="UP000694925"/>
    </source>
</evidence>
<proteinExistence type="predicted"/>
<keyword evidence="3" id="KW-1185">Reference proteome</keyword>
<dbReference type="InterPro" id="IPR026055">
    <property type="entry name" value="FAR"/>
</dbReference>
<protein>
    <submittedName>
        <fullName evidence="4">Fatty acyl-CoA reductase wat-like</fullName>
    </submittedName>
</protein>
<dbReference type="Proteomes" id="UP000694925">
    <property type="component" value="Unplaced"/>
</dbReference>
<dbReference type="PANTHER" id="PTHR11011">
    <property type="entry name" value="MALE STERILITY PROTEIN 2-RELATED"/>
    <property type="match status" value="1"/>
</dbReference>
<evidence type="ECO:0000259" key="2">
    <source>
        <dbReference type="Pfam" id="PF03015"/>
    </source>
</evidence>
<dbReference type="KEGG" id="ccal:108630688"/>
<name>A0AAJ7WFH0_9HYME</name>
<reference evidence="4" key="1">
    <citation type="submission" date="2025-08" db="UniProtKB">
        <authorList>
            <consortium name="RefSeq"/>
        </authorList>
    </citation>
    <scope>IDENTIFICATION</scope>
    <source>
        <tissue evidence="4">Whole body</tissue>
    </source>
</reference>
<dbReference type="GO" id="GO:0005777">
    <property type="term" value="C:peroxisome"/>
    <property type="evidence" value="ECO:0007669"/>
    <property type="project" value="TreeGrafter"/>
</dbReference>
<gene>
    <name evidence="4" type="primary">LOC108630688</name>
</gene>
<feature type="non-terminal residue" evidence="4">
    <location>
        <position position="168"/>
    </location>
</feature>
<dbReference type="PANTHER" id="PTHR11011:SF116">
    <property type="entry name" value="FATTY ACYL-COA REDUCTASE CG5065-RELATED"/>
    <property type="match status" value="1"/>
</dbReference>
<organism evidence="3 4">
    <name type="scientific">Ceratina calcarata</name>
    <dbReference type="NCBI Taxonomy" id="156304"/>
    <lineage>
        <taxon>Eukaryota</taxon>
        <taxon>Metazoa</taxon>
        <taxon>Ecdysozoa</taxon>
        <taxon>Arthropoda</taxon>
        <taxon>Hexapoda</taxon>
        <taxon>Insecta</taxon>
        <taxon>Pterygota</taxon>
        <taxon>Neoptera</taxon>
        <taxon>Endopterygota</taxon>
        <taxon>Hymenoptera</taxon>
        <taxon>Apocrita</taxon>
        <taxon>Aculeata</taxon>
        <taxon>Apoidea</taxon>
        <taxon>Anthophila</taxon>
        <taxon>Apidae</taxon>
        <taxon>Ceratina</taxon>
        <taxon>Zadontomerus</taxon>
    </lineage>
</organism>
<dbReference type="GO" id="GO:0080019">
    <property type="term" value="F:alcohol-forming very long-chain fatty acyl-CoA reductase activity"/>
    <property type="evidence" value="ECO:0007669"/>
    <property type="project" value="InterPro"/>
</dbReference>
<keyword evidence="1" id="KW-0472">Membrane</keyword>
<dbReference type="CDD" id="cd09071">
    <property type="entry name" value="FAR_C"/>
    <property type="match status" value="1"/>
</dbReference>
<sequence>MGPGVISDYVPVDLATNGLLSAIWDYAVHRESNEPQVYNCGSSDWNPLSFHTYCPNYIKSIEKYPSSKIAWYPFMFLVGNIYIFFVLHVLFHVFPAIVADVVLMIQRKKPKALKIVSKATVQFRALYYFISTSWIIKADKLKSVVNRMNATDLEEFSFDMTLIDWADG</sequence>
<dbReference type="Pfam" id="PF03015">
    <property type="entry name" value="Sterile"/>
    <property type="match status" value="1"/>
</dbReference>
<feature type="domain" description="Fatty acyl-CoA reductase C-terminal" evidence="2">
    <location>
        <begin position="91"/>
        <end position="167"/>
    </location>
</feature>
<feature type="transmembrane region" description="Helical" evidence="1">
    <location>
        <begin position="81"/>
        <end position="105"/>
    </location>
</feature>
<keyword evidence="1" id="KW-1133">Transmembrane helix</keyword>
<dbReference type="InterPro" id="IPR033640">
    <property type="entry name" value="FAR_C"/>
</dbReference>
<keyword evidence="1" id="KW-0812">Transmembrane</keyword>
<dbReference type="RefSeq" id="XP_026674377.1">
    <property type="nucleotide sequence ID" value="XM_026818576.1"/>
</dbReference>